<feature type="transmembrane region" description="Helical" evidence="2">
    <location>
        <begin position="37"/>
        <end position="62"/>
    </location>
</feature>
<dbReference type="AlphaFoldDB" id="A0A1S0TPF3"/>
<dbReference type="OMA" id="LLIMMSQ"/>
<evidence type="ECO:0000256" key="1">
    <source>
        <dbReference type="ARBA" id="ARBA00005773"/>
    </source>
</evidence>
<dbReference type="InParanoid" id="A0A1S0TPF3"/>
<dbReference type="OrthoDB" id="18814at2759"/>
<sequence>VQYLKIDWAKNGELVLWINSMIIAILLIMMSQTNSVFIAYILYVAFITIYQLLITTAIMNIATELTTATYGFVFGSSTFVALLLQTILTLIVVDEHGLALDIRTQVSFYFKIL</sequence>
<keyword evidence="2" id="KW-0472">Membrane</keyword>
<dbReference type="GO" id="GO:0005886">
    <property type="term" value="C:plasma membrane"/>
    <property type="evidence" value="ECO:0007669"/>
    <property type="project" value="TreeGrafter"/>
</dbReference>
<gene>
    <name evidence="3" type="ORF">LOAG_10943</name>
</gene>
<evidence type="ECO:0000256" key="2">
    <source>
        <dbReference type="SAM" id="Phobius"/>
    </source>
</evidence>
<feature type="non-terminal residue" evidence="3">
    <location>
        <position position="1"/>
    </location>
</feature>
<dbReference type="PANTHER" id="PTHR10686">
    <property type="entry name" value="FOLATE TRANSPORTER"/>
    <property type="match status" value="1"/>
</dbReference>
<dbReference type="KEGG" id="loa:LOAG_10943"/>
<dbReference type="RefSeq" id="XP_003146514.1">
    <property type="nucleotide sequence ID" value="XM_003146466.1"/>
</dbReference>
<dbReference type="PANTHER" id="PTHR10686:SF20">
    <property type="entry name" value="FOLATE TRANSPORTER 1"/>
    <property type="match status" value="1"/>
</dbReference>
<keyword evidence="2" id="KW-1133">Transmembrane helix</keyword>
<dbReference type="GO" id="GO:0090482">
    <property type="term" value="F:vitamin transmembrane transporter activity"/>
    <property type="evidence" value="ECO:0007669"/>
    <property type="project" value="InterPro"/>
</dbReference>
<feature type="transmembrane region" description="Helical" evidence="2">
    <location>
        <begin position="68"/>
        <end position="93"/>
    </location>
</feature>
<dbReference type="CTD" id="9948391"/>
<dbReference type="GeneID" id="9948391"/>
<organism evidence="3">
    <name type="scientific">Loa loa</name>
    <name type="common">Eye worm</name>
    <name type="synonym">Filaria loa</name>
    <dbReference type="NCBI Taxonomy" id="7209"/>
    <lineage>
        <taxon>Eukaryota</taxon>
        <taxon>Metazoa</taxon>
        <taxon>Ecdysozoa</taxon>
        <taxon>Nematoda</taxon>
        <taxon>Chromadorea</taxon>
        <taxon>Rhabditida</taxon>
        <taxon>Spirurina</taxon>
        <taxon>Spiruromorpha</taxon>
        <taxon>Filarioidea</taxon>
        <taxon>Onchocercidae</taxon>
        <taxon>Loa</taxon>
    </lineage>
</organism>
<evidence type="ECO:0000313" key="3">
    <source>
        <dbReference type="EMBL" id="EFO17556.1"/>
    </source>
</evidence>
<dbReference type="InterPro" id="IPR002666">
    <property type="entry name" value="Folate_carrier"/>
</dbReference>
<proteinExistence type="inferred from homology"/>
<accession>A0A1S0TPF3</accession>
<name>A0A1S0TPF3_LOALO</name>
<comment type="similarity">
    <text evidence="1">Belongs to the reduced folate carrier (RFC) transporter (TC 2.A.48) family.</text>
</comment>
<keyword evidence="2" id="KW-0812">Transmembrane</keyword>
<reference evidence="3" key="1">
    <citation type="submission" date="2012-04" db="EMBL/GenBank/DDBJ databases">
        <title>The Genome Sequence of Loa loa.</title>
        <authorList>
            <consortium name="The Broad Institute Genome Sequencing Platform"/>
            <consortium name="Broad Institute Genome Sequencing Center for Infectious Disease"/>
            <person name="Nutman T.B."/>
            <person name="Fink D.L."/>
            <person name="Russ C."/>
            <person name="Young S."/>
            <person name="Zeng Q."/>
            <person name="Gargeya S."/>
            <person name="Alvarado L."/>
            <person name="Berlin A."/>
            <person name="Chapman S.B."/>
            <person name="Chen Z."/>
            <person name="Freedman E."/>
            <person name="Gellesch M."/>
            <person name="Goldberg J."/>
            <person name="Griggs A."/>
            <person name="Gujja S."/>
            <person name="Heilman E.R."/>
            <person name="Heiman D."/>
            <person name="Howarth C."/>
            <person name="Mehta T."/>
            <person name="Neiman D."/>
            <person name="Pearson M."/>
            <person name="Roberts A."/>
            <person name="Saif S."/>
            <person name="Shea T."/>
            <person name="Shenoy N."/>
            <person name="Sisk P."/>
            <person name="Stolte C."/>
            <person name="Sykes S."/>
            <person name="White J."/>
            <person name="Yandava C."/>
            <person name="Haas B."/>
            <person name="Henn M.R."/>
            <person name="Nusbaum C."/>
            <person name="Birren B."/>
        </authorList>
    </citation>
    <scope>NUCLEOTIDE SEQUENCE [LARGE SCALE GENOMIC DNA]</scope>
</reference>
<protein>
    <submittedName>
        <fullName evidence="3">Uncharacterized protein</fullName>
    </submittedName>
</protein>
<feature type="transmembrane region" description="Helical" evidence="2">
    <location>
        <begin position="14"/>
        <end position="30"/>
    </location>
</feature>
<dbReference type="Pfam" id="PF01770">
    <property type="entry name" value="Folate_carrier"/>
    <property type="match status" value="1"/>
</dbReference>
<dbReference type="EMBL" id="JH712102">
    <property type="protein sequence ID" value="EFO17556.1"/>
    <property type="molecule type" value="Genomic_DNA"/>
</dbReference>